<evidence type="ECO:0000313" key="3">
    <source>
        <dbReference type="Proteomes" id="UP000254508"/>
    </source>
</evidence>
<name>A0A345YB34_9SPHN</name>
<gene>
    <name evidence="2" type="ORF">DVR09_01270</name>
</gene>
<sequence>MIRRDKMEKGPPCASPLHLCDELRNTLEAKSVGRIFDMQHGNSGIVRFPLLRAMSVNPGAPLLDIEGGAPSVPQPGPSTKHGPTFPILRRQGVSHAK</sequence>
<protein>
    <submittedName>
        <fullName evidence="2">Uncharacterized protein</fullName>
    </submittedName>
</protein>
<dbReference type="KEGG" id="err:DVR09_01270"/>
<accession>A0A345YB34</accession>
<evidence type="ECO:0000313" key="2">
    <source>
        <dbReference type="EMBL" id="AXK41136.1"/>
    </source>
</evidence>
<keyword evidence="3" id="KW-1185">Reference proteome</keyword>
<dbReference type="EMBL" id="CP031357">
    <property type="protein sequence ID" value="AXK41136.1"/>
    <property type="molecule type" value="Genomic_DNA"/>
</dbReference>
<organism evidence="2 3">
    <name type="scientific">Erythrobacter aureus</name>
    <dbReference type="NCBI Taxonomy" id="2182384"/>
    <lineage>
        <taxon>Bacteria</taxon>
        <taxon>Pseudomonadati</taxon>
        <taxon>Pseudomonadota</taxon>
        <taxon>Alphaproteobacteria</taxon>
        <taxon>Sphingomonadales</taxon>
        <taxon>Erythrobacteraceae</taxon>
        <taxon>Erythrobacter/Porphyrobacter group</taxon>
        <taxon>Erythrobacter</taxon>
    </lineage>
</organism>
<dbReference type="AlphaFoldDB" id="A0A345YB34"/>
<reference evidence="3" key="1">
    <citation type="submission" date="2018-07" db="EMBL/GenBank/DDBJ databases">
        <title>Genome sequence of Erythrobacter strain YH-07, an antagonistic bacterium isolated from Yellow Sea.</title>
        <authorList>
            <person name="Tang T."/>
            <person name="Liu Q."/>
            <person name="Sun X."/>
        </authorList>
    </citation>
    <scope>NUCLEOTIDE SEQUENCE [LARGE SCALE GENOMIC DNA]</scope>
    <source>
        <strain evidence="3">YH-07</strain>
    </source>
</reference>
<dbReference type="Proteomes" id="UP000254508">
    <property type="component" value="Chromosome"/>
</dbReference>
<evidence type="ECO:0000256" key="1">
    <source>
        <dbReference type="SAM" id="MobiDB-lite"/>
    </source>
</evidence>
<feature type="region of interest" description="Disordered" evidence="1">
    <location>
        <begin position="65"/>
        <end position="97"/>
    </location>
</feature>
<proteinExistence type="predicted"/>